<reference evidence="3" key="1">
    <citation type="journal article" date="2019" name="Int. J. Syst. Evol. Microbiol.">
        <title>The Global Catalogue of Microorganisms (GCM) 10K type strain sequencing project: providing services to taxonomists for standard genome sequencing and annotation.</title>
        <authorList>
            <consortium name="The Broad Institute Genomics Platform"/>
            <consortium name="The Broad Institute Genome Sequencing Center for Infectious Disease"/>
            <person name="Wu L."/>
            <person name="Ma J."/>
        </authorList>
    </citation>
    <scope>NUCLEOTIDE SEQUENCE [LARGE SCALE GENOMIC DNA]</scope>
    <source>
        <strain evidence="3">KCTC 42730</strain>
    </source>
</reference>
<organism evidence="2 3">
    <name type="scientific">Pseudoalteromonas fenneropenaei</name>
    <dbReference type="NCBI Taxonomy" id="1737459"/>
    <lineage>
        <taxon>Bacteria</taxon>
        <taxon>Pseudomonadati</taxon>
        <taxon>Pseudomonadota</taxon>
        <taxon>Gammaproteobacteria</taxon>
        <taxon>Alteromonadales</taxon>
        <taxon>Pseudoalteromonadaceae</taxon>
        <taxon>Pseudoalteromonas</taxon>
    </lineage>
</organism>
<dbReference type="RefSeq" id="WP_377127542.1">
    <property type="nucleotide sequence ID" value="NZ_JBHRSD010000039.1"/>
</dbReference>
<proteinExistence type="predicted"/>
<dbReference type="Proteomes" id="UP001595453">
    <property type="component" value="Unassembled WGS sequence"/>
</dbReference>
<name>A0ABV7CNW7_9GAMM</name>
<keyword evidence="1" id="KW-0812">Transmembrane</keyword>
<evidence type="ECO:0000256" key="1">
    <source>
        <dbReference type="SAM" id="Phobius"/>
    </source>
</evidence>
<keyword evidence="1" id="KW-1133">Transmembrane helix</keyword>
<feature type="transmembrane region" description="Helical" evidence="1">
    <location>
        <begin position="12"/>
        <end position="37"/>
    </location>
</feature>
<protein>
    <recommendedName>
        <fullName evidence="4">Apea-like HEPN domain-containing protein</fullName>
    </recommendedName>
</protein>
<gene>
    <name evidence="2" type="ORF">ACFOEE_17850</name>
</gene>
<comment type="caution">
    <text evidence="2">The sequence shown here is derived from an EMBL/GenBank/DDBJ whole genome shotgun (WGS) entry which is preliminary data.</text>
</comment>
<evidence type="ECO:0008006" key="4">
    <source>
        <dbReference type="Google" id="ProtNLM"/>
    </source>
</evidence>
<keyword evidence="1" id="KW-0472">Membrane</keyword>
<keyword evidence="3" id="KW-1185">Reference proteome</keyword>
<evidence type="ECO:0000313" key="3">
    <source>
        <dbReference type="Proteomes" id="UP001595453"/>
    </source>
</evidence>
<accession>A0ABV7CNW7</accession>
<dbReference type="EMBL" id="JBHRSD010000039">
    <property type="protein sequence ID" value="MFC3034374.1"/>
    <property type="molecule type" value="Genomic_DNA"/>
</dbReference>
<sequence length="362" mass="41737">MEVLDLSKYDHWMAIAITGLISAPVIPLGAGPDMYILSERHFKNAKRDDFSLALKESFEDFGLEASEKLTLNDPKLILVPLTDISDEIVGDALKVADMALACFNQMYFPSRARFIKWERRSGKAIGVTCVKGKISPIISGFNLTGPAIVKHIEYNFWDWFLASSLRGQLPELGKALYKCMEWERESQNSSHITHRFAFNWVSLESMMPKGECQEDAMVRRYSLVIGAPRGADSKSILADPEKKKFFDKYKNSHSKRWVRAIEGMYRYRCAIFHDGSSDLNSEDIDPKKIDWYYHLSQTLSTRINRLAVNALIDKVVTIEDFWNSYVMDYLYSERNHWATNGTFMQDQLINFDWENGKYPEVI</sequence>
<evidence type="ECO:0000313" key="2">
    <source>
        <dbReference type="EMBL" id="MFC3034374.1"/>
    </source>
</evidence>